<dbReference type="GO" id="GO:0004604">
    <property type="term" value="F:phosphoadenylyl-sulfate reductase (thioredoxin) activity"/>
    <property type="evidence" value="ECO:0007669"/>
    <property type="project" value="EnsemblFungi"/>
</dbReference>
<evidence type="ECO:0000313" key="7">
    <source>
        <dbReference type="Proteomes" id="UP000070444"/>
    </source>
</evidence>
<dbReference type="Proteomes" id="UP000070444">
    <property type="component" value="Unassembled WGS sequence"/>
</dbReference>
<organism evidence="6 7">
    <name type="scientific">Conidiobolus coronatus (strain ATCC 28846 / CBS 209.66 / NRRL 28638)</name>
    <name type="common">Delacroixia coronata</name>
    <dbReference type="NCBI Taxonomy" id="796925"/>
    <lineage>
        <taxon>Eukaryota</taxon>
        <taxon>Fungi</taxon>
        <taxon>Fungi incertae sedis</taxon>
        <taxon>Zoopagomycota</taxon>
        <taxon>Entomophthoromycotina</taxon>
        <taxon>Entomophthoromycetes</taxon>
        <taxon>Entomophthorales</taxon>
        <taxon>Ancylistaceae</taxon>
        <taxon>Conidiobolus</taxon>
    </lineage>
</organism>
<keyword evidence="7" id="KW-1185">Reference proteome</keyword>
<dbReference type="NCBIfam" id="NF002537">
    <property type="entry name" value="PRK02090.1"/>
    <property type="match status" value="1"/>
</dbReference>
<sequence>MSSSIVPFTQSHIDHLNEKLSELHPTKVLEWAIVTFPNLYQTTAFGLSGLVITDMISKIHREKTSNNEAPHPVPLIFVDTLYHFDETLDLTKKVQTKYNTALHIYKPLDSDNTSTFEQLYGERLWQTNPDQYDYLVKVEPARRAYDELGVAAVISGRRRSQKGDRANIPIIEIESGTGLVKLNPLANWSFKDVKSYIDIYEVPYNALLDQGYLSVGDVHSTQPASDPNDERSGRWAGSAKTECGLHKDYFKMKAQFEASKVKVESS</sequence>
<protein>
    <submittedName>
        <fullName evidence="6">Phosphoadenosine phosphosulfate reductase thioredoxin</fullName>
    </submittedName>
</protein>
<dbReference type="PIRSF" id="PIRSF000857">
    <property type="entry name" value="PAPS_reductase"/>
    <property type="match status" value="1"/>
</dbReference>
<dbReference type="Pfam" id="PF01507">
    <property type="entry name" value="PAPS_reduct"/>
    <property type="match status" value="1"/>
</dbReference>
<evidence type="ECO:0000259" key="5">
    <source>
        <dbReference type="Pfam" id="PF01507"/>
    </source>
</evidence>
<evidence type="ECO:0000256" key="3">
    <source>
        <dbReference type="ARBA" id="ARBA00024327"/>
    </source>
</evidence>
<evidence type="ECO:0000256" key="2">
    <source>
        <dbReference type="ARBA" id="ARBA00023002"/>
    </source>
</evidence>
<dbReference type="STRING" id="796925.A0A137P1E7"/>
<proteinExistence type="inferred from homology"/>
<dbReference type="PANTHER" id="PTHR46509:SF1">
    <property type="entry name" value="PHOSPHOADENOSINE PHOSPHOSULFATE REDUCTASE"/>
    <property type="match status" value="1"/>
</dbReference>
<dbReference type="GO" id="GO:0019379">
    <property type="term" value="P:sulfate assimilation, phosphoadenylyl sulfate reduction by phosphoadenylyl-sulfate reductase (thioredoxin)"/>
    <property type="evidence" value="ECO:0007669"/>
    <property type="project" value="EnsemblFungi"/>
</dbReference>
<keyword evidence="2" id="KW-0560">Oxidoreductase</keyword>
<name>A0A137P1E7_CONC2</name>
<dbReference type="InterPro" id="IPR002500">
    <property type="entry name" value="PAPS_reduct_dom"/>
</dbReference>
<feature type="region of interest" description="Disordered" evidence="4">
    <location>
        <begin position="219"/>
        <end position="238"/>
    </location>
</feature>
<evidence type="ECO:0000256" key="4">
    <source>
        <dbReference type="SAM" id="MobiDB-lite"/>
    </source>
</evidence>
<dbReference type="InterPro" id="IPR011800">
    <property type="entry name" value="PAPS_reductase_CysH"/>
</dbReference>
<dbReference type="SUPFAM" id="SSF52402">
    <property type="entry name" value="Adenine nucleotide alpha hydrolases-like"/>
    <property type="match status" value="1"/>
</dbReference>
<dbReference type="GO" id="GO:0005737">
    <property type="term" value="C:cytoplasm"/>
    <property type="evidence" value="ECO:0007669"/>
    <property type="project" value="TreeGrafter"/>
</dbReference>
<dbReference type="HAMAP" id="MF_00063">
    <property type="entry name" value="CysH"/>
    <property type="match status" value="1"/>
</dbReference>
<gene>
    <name evidence="6" type="ORF">CONCODRAFT_18797</name>
</gene>
<dbReference type="OMA" id="PIARWTQ"/>
<reference evidence="6 7" key="1">
    <citation type="journal article" date="2015" name="Genome Biol. Evol.">
        <title>Phylogenomic analyses indicate that early fungi evolved digesting cell walls of algal ancestors of land plants.</title>
        <authorList>
            <person name="Chang Y."/>
            <person name="Wang S."/>
            <person name="Sekimoto S."/>
            <person name="Aerts A.L."/>
            <person name="Choi C."/>
            <person name="Clum A."/>
            <person name="LaButti K.M."/>
            <person name="Lindquist E.A."/>
            <person name="Yee Ngan C."/>
            <person name="Ohm R.A."/>
            <person name="Salamov A.A."/>
            <person name="Grigoriev I.V."/>
            <person name="Spatafora J.W."/>
            <person name="Berbee M.L."/>
        </authorList>
    </citation>
    <scope>NUCLEOTIDE SEQUENCE [LARGE SCALE GENOMIC DNA]</scope>
    <source>
        <strain evidence="6 7">NRRL 28638</strain>
    </source>
</reference>
<feature type="domain" description="Phosphoadenosine phosphosulphate reductase" evidence="5">
    <location>
        <begin position="39"/>
        <end position="223"/>
    </location>
</feature>
<dbReference type="CDD" id="cd23945">
    <property type="entry name" value="PAPS_reductase"/>
    <property type="match status" value="1"/>
</dbReference>
<dbReference type="OrthoDB" id="7869097at2759"/>
<dbReference type="PANTHER" id="PTHR46509">
    <property type="entry name" value="PHOSPHOADENOSINE PHOSPHOSULFATE REDUCTASE"/>
    <property type="match status" value="1"/>
</dbReference>
<dbReference type="AlphaFoldDB" id="A0A137P1E7"/>
<evidence type="ECO:0000256" key="1">
    <source>
        <dbReference type="ARBA" id="ARBA00009732"/>
    </source>
</evidence>
<dbReference type="NCBIfam" id="TIGR02057">
    <property type="entry name" value="PAPS_reductase"/>
    <property type="match status" value="1"/>
</dbReference>
<dbReference type="NCBIfam" id="TIGR00434">
    <property type="entry name" value="cysH"/>
    <property type="match status" value="1"/>
</dbReference>
<comment type="similarity">
    <text evidence="1">Belongs to the PAPS reductase family. CysH subfamily.</text>
</comment>
<dbReference type="EMBL" id="KQ964561">
    <property type="protein sequence ID" value="KXN68778.1"/>
    <property type="molecule type" value="Genomic_DNA"/>
</dbReference>
<dbReference type="Gene3D" id="3.40.50.620">
    <property type="entry name" value="HUPs"/>
    <property type="match status" value="1"/>
</dbReference>
<evidence type="ECO:0000313" key="6">
    <source>
        <dbReference type="EMBL" id="KXN68778.1"/>
    </source>
</evidence>
<comment type="pathway">
    <text evidence="3">Sulfur metabolism; hydrogen sulfide biosynthesis; sulfite from sulfate.</text>
</comment>
<accession>A0A137P1E7</accession>
<dbReference type="InterPro" id="IPR004511">
    <property type="entry name" value="PAPS/APS_Rdtase"/>
</dbReference>
<dbReference type="InterPro" id="IPR014729">
    <property type="entry name" value="Rossmann-like_a/b/a_fold"/>
</dbReference>
<dbReference type="GO" id="GO:0006750">
    <property type="term" value="P:glutathione biosynthetic process"/>
    <property type="evidence" value="ECO:0007669"/>
    <property type="project" value="EnsemblFungi"/>
</dbReference>